<feature type="region of interest" description="Disordered" evidence="1">
    <location>
        <begin position="52"/>
        <end position="78"/>
    </location>
</feature>
<keyword evidence="2" id="KW-0472">Membrane</keyword>
<evidence type="ECO:0000313" key="4">
    <source>
        <dbReference type="Proteomes" id="UP000789739"/>
    </source>
</evidence>
<name>A0A9N8W6N1_9GLOM</name>
<accession>A0A9N8W6N1</accession>
<evidence type="ECO:0000256" key="2">
    <source>
        <dbReference type="SAM" id="Phobius"/>
    </source>
</evidence>
<keyword evidence="2" id="KW-0812">Transmembrane</keyword>
<reference evidence="3" key="1">
    <citation type="submission" date="2021-06" db="EMBL/GenBank/DDBJ databases">
        <authorList>
            <person name="Kallberg Y."/>
            <person name="Tangrot J."/>
            <person name="Rosling A."/>
        </authorList>
    </citation>
    <scope>NUCLEOTIDE SEQUENCE</scope>
    <source>
        <strain evidence="3">BR232B</strain>
    </source>
</reference>
<gene>
    <name evidence="3" type="ORF">PBRASI_LOCUS1480</name>
</gene>
<keyword evidence="4" id="KW-1185">Reference proteome</keyword>
<protein>
    <submittedName>
        <fullName evidence="3">8039_t:CDS:1</fullName>
    </submittedName>
</protein>
<evidence type="ECO:0000313" key="3">
    <source>
        <dbReference type="EMBL" id="CAG8479120.1"/>
    </source>
</evidence>
<proteinExistence type="predicted"/>
<dbReference type="AlphaFoldDB" id="A0A9N8W6N1"/>
<dbReference type="Proteomes" id="UP000789739">
    <property type="component" value="Unassembled WGS sequence"/>
</dbReference>
<dbReference type="OrthoDB" id="10472203at2759"/>
<sequence length="182" mass="19522">MPTRMPTRPQIKEPLILFIFIVVLIFALKPPTHTISTLSPLERRAAVLRRQDPQVSGCGGDCPASPVVPETSSSTKPTTTVTAASNEILVTTTETITTTIVSVIPATTSTVMTTNADGQVTITEVYVPPRTTTEVKVVTGVRTYATPNPQLQQKGEAIRLGGILWTTVIVGFVSFFVVLLAM</sequence>
<feature type="transmembrane region" description="Helical" evidence="2">
    <location>
        <begin position="162"/>
        <end position="181"/>
    </location>
</feature>
<dbReference type="EMBL" id="CAJVPI010000096">
    <property type="protein sequence ID" value="CAG8479120.1"/>
    <property type="molecule type" value="Genomic_DNA"/>
</dbReference>
<organism evidence="3 4">
    <name type="scientific">Paraglomus brasilianum</name>
    <dbReference type="NCBI Taxonomy" id="144538"/>
    <lineage>
        <taxon>Eukaryota</taxon>
        <taxon>Fungi</taxon>
        <taxon>Fungi incertae sedis</taxon>
        <taxon>Mucoromycota</taxon>
        <taxon>Glomeromycotina</taxon>
        <taxon>Glomeromycetes</taxon>
        <taxon>Paraglomerales</taxon>
        <taxon>Paraglomeraceae</taxon>
        <taxon>Paraglomus</taxon>
    </lineage>
</organism>
<comment type="caution">
    <text evidence="3">The sequence shown here is derived from an EMBL/GenBank/DDBJ whole genome shotgun (WGS) entry which is preliminary data.</text>
</comment>
<evidence type="ECO:0000256" key="1">
    <source>
        <dbReference type="SAM" id="MobiDB-lite"/>
    </source>
</evidence>
<feature type="compositionally biased region" description="Low complexity" evidence="1">
    <location>
        <begin position="63"/>
        <end position="78"/>
    </location>
</feature>
<keyword evidence="2" id="KW-1133">Transmembrane helix</keyword>